<dbReference type="InterPro" id="IPR050879">
    <property type="entry name" value="Acyltransferase_3"/>
</dbReference>
<dbReference type="PANTHER" id="PTHR23028">
    <property type="entry name" value="ACETYLTRANSFERASE"/>
    <property type="match status" value="1"/>
</dbReference>
<feature type="transmembrane region" description="Helical" evidence="2">
    <location>
        <begin position="227"/>
        <end position="243"/>
    </location>
</feature>
<dbReference type="RefSeq" id="WP_185987410.1">
    <property type="nucleotide sequence ID" value="NZ_BAAALZ010000001.1"/>
</dbReference>
<dbReference type="GO" id="GO:0016020">
    <property type="term" value="C:membrane"/>
    <property type="evidence" value="ECO:0007669"/>
    <property type="project" value="TreeGrafter"/>
</dbReference>
<dbReference type="InterPro" id="IPR002656">
    <property type="entry name" value="Acyl_transf_3_dom"/>
</dbReference>
<feature type="domain" description="Acyltransferase 3" evidence="3">
    <location>
        <begin position="22"/>
        <end position="352"/>
    </location>
</feature>
<feature type="transmembrane region" description="Helical" evidence="2">
    <location>
        <begin position="384"/>
        <end position="403"/>
    </location>
</feature>
<evidence type="ECO:0000256" key="1">
    <source>
        <dbReference type="SAM" id="MobiDB-lite"/>
    </source>
</evidence>
<dbReference type="GO" id="GO:0016747">
    <property type="term" value="F:acyltransferase activity, transferring groups other than amino-acyl groups"/>
    <property type="evidence" value="ECO:0007669"/>
    <property type="project" value="InterPro"/>
</dbReference>
<feature type="compositionally biased region" description="Low complexity" evidence="1">
    <location>
        <begin position="419"/>
        <end position="431"/>
    </location>
</feature>
<feature type="transmembrane region" description="Helical" evidence="2">
    <location>
        <begin position="46"/>
        <end position="66"/>
    </location>
</feature>
<comment type="caution">
    <text evidence="5">The sequence shown here is derived from an EMBL/GenBank/DDBJ whole genome shotgun (WGS) entry which is preliminary data.</text>
</comment>
<dbReference type="Pfam" id="PF19040">
    <property type="entry name" value="SGNH"/>
    <property type="match status" value="1"/>
</dbReference>
<keyword evidence="6" id="KW-1185">Reference proteome</keyword>
<dbReference type="Pfam" id="PF01757">
    <property type="entry name" value="Acyl_transf_3"/>
    <property type="match status" value="1"/>
</dbReference>
<feature type="transmembrane region" description="Helical" evidence="2">
    <location>
        <begin position="250"/>
        <end position="268"/>
    </location>
</feature>
<keyword evidence="2" id="KW-0812">Transmembrane</keyword>
<gene>
    <name evidence="5" type="ORF">BJ960_002339</name>
</gene>
<feature type="transmembrane region" description="Helical" evidence="2">
    <location>
        <begin position="87"/>
        <end position="107"/>
    </location>
</feature>
<dbReference type="Proteomes" id="UP000586095">
    <property type="component" value="Unassembled WGS sequence"/>
</dbReference>
<proteinExistence type="predicted"/>
<feature type="transmembrane region" description="Helical" evidence="2">
    <location>
        <begin position="189"/>
        <end position="207"/>
    </location>
</feature>
<dbReference type="InterPro" id="IPR043968">
    <property type="entry name" value="SGNH"/>
</dbReference>
<keyword evidence="2" id="KW-1133">Transmembrane helix</keyword>
<accession>A0A852RDT1</accession>
<dbReference type="PANTHER" id="PTHR23028:SF53">
    <property type="entry name" value="ACYL_TRANSF_3 DOMAIN-CONTAINING PROTEIN"/>
    <property type="match status" value="1"/>
</dbReference>
<dbReference type="EMBL" id="JACCBD010000001">
    <property type="protein sequence ID" value="NYD27536.1"/>
    <property type="molecule type" value="Genomic_DNA"/>
</dbReference>
<name>A0A852RDT1_9MICO</name>
<feature type="transmembrane region" description="Helical" evidence="2">
    <location>
        <begin position="274"/>
        <end position="294"/>
    </location>
</feature>
<evidence type="ECO:0000313" key="5">
    <source>
        <dbReference type="EMBL" id="NYD27536.1"/>
    </source>
</evidence>
<organism evidence="5 6">
    <name type="scientific">Leucobacter aridicollis</name>
    <dbReference type="NCBI Taxonomy" id="283878"/>
    <lineage>
        <taxon>Bacteria</taxon>
        <taxon>Bacillati</taxon>
        <taxon>Actinomycetota</taxon>
        <taxon>Actinomycetes</taxon>
        <taxon>Micrococcales</taxon>
        <taxon>Microbacteriaceae</taxon>
        <taxon>Leucobacter</taxon>
    </lineage>
</organism>
<feature type="region of interest" description="Disordered" evidence="1">
    <location>
        <begin position="417"/>
        <end position="437"/>
    </location>
</feature>
<feature type="transmembrane region" description="Helical" evidence="2">
    <location>
        <begin position="315"/>
        <end position="334"/>
    </location>
</feature>
<evidence type="ECO:0000259" key="3">
    <source>
        <dbReference type="Pfam" id="PF01757"/>
    </source>
</evidence>
<dbReference type="GO" id="GO:0009103">
    <property type="term" value="P:lipopolysaccharide biosynthetic process"/>
    <property type="evidence" value="ECO:0007669"/>
    <property type="project" value="TreeGrafter"/>
</dbReference>
<evidence type="ECO:0000313" key="6">
    <source>
        <dbReference type="Proteomes" id="UP000586095"/>
    </source>
</evidence>
<feature type="transmembrane region" description="Helical" evidence="2">
    <location>
        <begin position="161"/>
        <end position="180"/>
    </location>
</feature>
<evidence type="ECO:0000256" key="2">
    <source>
        <dbReference type="SAM" id="Phobius"/>
    </source>
</evidence>
<feature type="domain" description="SGNH" evidence="4">
    <location>
        <begin position="484"/>
        <end position="690"/>
    </location>
</feature>
<sequence>MNSFKSATGQPQVATASRFRFDIQGLRAVAVVAVFLEHLTGWPRGGFAGVDVFFVISGYLITGMLYRQLHATGRISFRRFYVARVRRIVPAAATVLLITLLGAWWIFGRGRFIATAWDALWAGVFTANWSFAIAGTDYFAAGLPVSPLQHFWSLSVEEQFYLVWPWLLIAGFICSARLAPGSAKAQKRWIVAIVGVVVMVSFAASLIETRVSPTWAYFSTYSRAWELGIGALVALAWGAGIVLHRVARAVLLYSGLAGLVASFLVLAPDSSFPAPGALLPTLSTAAVIVAGSNAGTPSARVLTNPVAQYLGKISYSLYLWHFPLIVFAQVFPGANVLRTVLVAIASLGFAVLSFHFVEEPLRRLDLGKTVNRLRKSGRFGEKRASAALAIGLLLCLNVVLYQASSSHLAARSIPVAQQASEPTTATDTASESSDEQVAESAASILREELSEALKADSWESVEPSVDEVLANAEATFTEPEIAECVAHEPYSVEKCTWGNQQGSRTVVLAGNSHSVGMAAPLRAIFEKRPEWRFVVASKTGCPFVDPGGSDADVAVASECADRSSTVVDIANEYSADLLVLVGVDPGAEKKLAELSSATQTVVITPPPYDIDIRECYSGLTGPSACVSTPHEFFGDVERQVSSRAGARLISSESWFCVRGKCPPLAGSLLTKHDNIHVTGSFAARLQPVIEESLIAKGVLDVVGE</sequence>
<protein>
    <submittedName>
        <fullName evidence="5">Peptidoglycan/LPS O-acetylase OafA/YrhL</fullName>
    </submittedName>
</protein>
<reference evidence="5 6" key="1">
    <citation type="submission" date="2020-07" db="EMBL/GenBank/DDBJ databases">
        <title>Sequencing the genomes of 1000 actinobacteria strains.</title>
        <authorList>
            <person name="Klenk H.-P."/>
        </authorList>
    </citation>
    <scope>NUCLEOTIDE SEQUENCE [LARGE SCALE GENOMIC DNA]</scope>
    <source>
        <strain evidence="5 6">DSM 17380</strain>
    </source>
</reference>
<dbReference type="AlphaFoldDB" id="A0A852RDT1"/>
<evidence type="ECO:0000259" key="4">
    <source>
        <dbReference type="Pfam" id="PF19040"/>
    </source>
</evidence>
<keyword evidence="2" id="KW-0472">Membrane</keyword>
<feature type="transmembrane region" description="Helical" evidence="2">
    <location>
        <begin position="340"/>
        <end position="357"/>
    </location>
</feature>